<dbReference type="EMBL" id="JBHFAB010000023">
    <property type="protein sequence ID" value="MFC1420049.1"/>
    <property type="molecule type" value="Genomic_DNA"/>
</dbReference>
<feature type="compositionally biased region" description="Basic residues" evidence="1">
    <location>
        <begin position="76"/>
        <end position="85"/>
    </location>
</feature>
<reference evidence="2 3" key="1">
    <citation type="submission" date="2024-09" db="EMBL/GenBank/DDBJ databases">
        <authorList>
            <person name="Lee S.D."/>
        </authorList>
    </citation>
    <scope>NUCLEOTIDE SEQUENCE [LARGE SCALE GENOMIC DNA]</scope>
    <source>
        <strain evidence="2 3">N8-3</strain>
    </source>
</reference>
<feature type="compositionally biased region" description="Acidic residues" evidence="1">
    <location>
        <begin position="44"/>
        <end position="56"/>
    </location>
</feature>
<accession>A0ABV6W231</accession>
<organism evidence="2 3">
    <name type="scientific">Streptacidiphilus cavernicola</name>
    <dbReference type="NCBI Taxonomy" id="3342716"/>
    <lineage>
        <taxon>Bacteria</taxon>
        <taxon>Bacillati</taxon>
        <taxon>Actinomycetota</taxon>
        <taxon>Actinomycetes</taxon>
        <taxon>Kitasatosporales</taxon>
        <taxon>Streptomycetaceae</taxon>
        <taxon>Streptacidiphilus</taxon>
    </lineage>
</organism>
<evidence type="ECO:0000256" key="1">
    <source>
        <dbReference type="SAM" id="MobiDB-lite"/>
    </source>
</evidence>
<protein>
    <submittedName>
        <fullName evidence="2">Uncharacterized protein</fullName>
    </submittedName>
</protein>
<evidence type="ECO:0000313" key="2">
    <source>
        <dbReference type="EMBL" id="MFC1420049.1"/>
    </source>
</evidence>
<dbReference type="Proteomes" id="UP001592531">
    <property type="component" value="Unassembled WGS sequence"/>
</dbReference>
<gene>
    <name evidence="2" type="ORF">ACEZDE_25925</name>
</gene>
<sequence length="85" mass="9189">MSRRLALAVHVEHPVTHEAFLLLPGDEPVPKVAEIITNPFAWEPEAEPDPDDEDSDTGTGPETDPELDAVVEVKKPASRAKPAAK</sequence>
<feature type="region of interest" description="Disordered" evidence="1">
    <location>
        <begin position="39"/>
        <end position="85"/>
    </location>
</feature>
<keyword evidence="3" id="KW-1185">Reference proteome</keyword>
<name>A0ABV6W231_9ACTN</name>
<proteinExistence type="predicted"/>
<evidence type="ECO:0000313" key="3">
    <source>
        <dbReference type="Proteomes" id="UP001592531"/>
    </source>
</evidence>
<dbReference type="RefSeq" id="WP_380540534.1">
    <property type="nucleotide sequence ID" value="NZ_JBHFAB010000023.1"/>
</dbReference>
<comment type="caution">
    <text evidence="2">The sequence shown here is derived from an EMBL/GenBank/DDBJ whole genome shotgun (WGS) entry which is preliminary data.</text>
</comment>